<sequence>MTTNLETNQVEYFVQNPASEAIVMKSYNKLSECGWRQYMIGKIGEDLRTLTESGVHPERLTEQKLNEIVQRHLDDFPPEIMNELMSDIISFYEKA</sequence>
<accession>A0A175JN45</accession>
<organism evidence="1 2">
    <name type="scientific">Entamoeba histolytica</name>
    <dbReference type="NCBI Taxonomy" id="5759"/>
    <lineage>
        <taxon>Eukaryota</taxon>
        <taxon>Amoebozoa</taxon>
        <taxon>Evosea</taxon>
        <taxon>Archamoebae</taxon>
        <taxon>Mastigamoebida</taxon>
        <taxon>Entamoebidae</taxon>
        <taxon>Entamoeba</taxon>
    </lineage>
</organism>
<dbReference type="EMBL" id="BDEQ01000001">
    <property type="protein sequence ID" value="GAT94813.1"/>
    <property type="molecule type" value="Genomic_DNA"/>
</dbReference>
<dbReference type="InterPro" id="IPR038212">
    <property type="entry name" value="TF_EnY2_sf"/>
</dbReference>
<dbReference type="AlphaFoldDB" id="A0A175JN45"/>
<proteinExistence type="predicted"/>
<evidence type="ECO:0000313" key="1">
    <source>
        <dbReference type="EMBL" id="GAT94813.1"/>
    </source>
</evidence>
<protein>
    <submittedName>
        <fullName evidence="1">G-protein subunit gamma</fullName>
    </submittedName>
</protein>
<name>A0A175JN45_ENTHI</name>
<gene>
    <name evidence="1" type="ORF">CL6EHI_c00091</name>
</gene>
<evidence type="ECO:0000313" key="2">
    <source>
        <dbReference type="Proteomes" id="UP000078387"/>
    </source>
</evidence>
<reference evidence="1 2" key="1">
    <citation type="submission" date="2016-05" db="EMBL/GenBank/DDBJ databases">
        <title>First whole genome sequencing of Entamoeba histolytica HM1:IMSS-clone-6.</title>
        <authorList>
            <person name="Mukherjee Avik.K."/>
            <person name="Izumyama S."/>
            <person name="Nakada-Tsukui K."/>
            <person name="Nozaki T."/>
        </authorList>
    </citation>
    <scope>NUCLEOTIDE SEQUENCE [LARGE SCALE GENOMIC DNA]</scope>
    <source>
        <strain evidence="1 2">HM1:IMSS clone 6</strain>
    </source>
</reference>
<dbReference type="Proteomes" id="UP000078387">
    <property type="component" value="Unassembled WGS sequence"/>
</dbReference>
<dbReference type="Gene3D" id="1.10.246.140">
    <property type="match status" value="1"/>
</dbReference>
<comment type="caution">
    <text evidence="1">The sequence shown here is derived from an EMBL/GenBank/DDBJ whole genome shotgun (WGS) entry which is preliminary data.</text>
</comment>